<dbReference type="PANTHER" id="PTHR15859:SF5">
    <property type="entry name" value="SH3KBP1-BINDING PROTEIN 1"/>
    <property type="match status" value="1"/>
</dbReference>
<feature type="region of interest" description="Disordered" evidence="1">
    <location>
        <begin position="123"/>
        <end position="218"/>
    </location>
</feature>
<dbReference type="Proteomes" id="UP000694419">
    <property type="component" value="Unplaced"/>
</dbReference>
<evidence type="ECO:0000313" key="3">
    <source>
        <dbReference type="Proteomes" id="UP000694419"/>
    </source>
</evidence>
<dbReference type="Ensembl" id="ENSCPGT00000017468.1">
    <property type="protein sequence ID" value="ENSCPGP00000015957.1"/>
    <property type="gene ID" value="ENSCPGG00000011234.1"/>
</dbReference>
<dbReference type="PANTHER" id="PTHR15859">
    <property type="entry name" value="SETA BINDING PROTEIN 1"/>
    <property type="match status" value="1"/>
</dbReference>
<protein>
    <submittedName>
        <fullName evidence="2">Uncharacterized protein</fullName>
    </submittedName>
</protein>
<reference evidence="2" key="2">
    <citation type="submission" date="2025-09" db="UniProtKB">
        <authorList>
            <consortium name="Ensembl"/>
        </authorList>
    </citation>
    <scope>IDENTIFICATION</scope>
</reference>
<keyword evidence="3" id="KW-1185">Reference proteome</keyword>
<dbReference type="InterPro" id="IPR047876">
    <property type="entry name" value="SHKBP1/KCTD3"/>
</dbReference>
<evidence type="ECO:0000256" key="1">
    <source>
        <dbReference type="SAM" id="MobiDB-lite"/>
    </source>
</evidence>
<proteinExistence type="predicted"/>
<dbReference type="AlphaFoldDB" id="A0A8C3K5P2"/>
<name>A0A8C3K5P2_9CHAR</name>
<sequence>MISTQPGSTPLASFKILALDELDGASGGVGTDIGPFGERDEQQVFIQRVVPDACQVFVRLSSTGKRVCEVRAVDGAPITAFTVQEREGSPRIGSRPRRCLVTGHANGSLQLWDLTTAMEALAKPPGTRRGGEKSHFGGPPPPKKISQTHILHPTEAWPYRSSSQPWRTSPPWPPPSKRCWPSPQVPTGGAQSLILGGPPPRKNLARPSPCAPENLSFL</sequence>
<organism evidence="2 3">
    <name type="scientific">Calidris pygmaea</name>
    <name type="common">Spoon-billed sandpiper</name>
    <dbReference type="NCBI Taxonomy" id="425635"/>
    <lineage>
        <taxon>Eukaryota</taxon>
        <taxon>Metazoa</taxon>
        <taxon>Chordata</taxon>
        <taxon>Craniata</taxon>
        <taxon>Vertebrata</taxon>
        <taxon>Euteleostomi</taxon>
        <taxon>Archelosauria</taxon>
        <taxon>Archosauria</taxon>
        <taxon>Dinosauria</taxon>
        <taxon>Saurischia</taxon>
        <taxon>Theropoda</taxon>
        <taxon>Coelurosauria</taxon>
        <taxon>Aves</taxon>
        <taxon>Neognathae</taxon>
        <taxon>Neoaves</taxon>
        <taxon>Charadriiformes</taxon>
        <taxon>Scolopacidae</taxon>
        <taxon>Calidris</taxon>
    </lineage>
</organism>
<dbReference type="GO" id="GO:0045742">
    <property type="term" value="P:positive regulation of epidermal growth factor receptor signaling pathway"/>
    <property type="evidence" value="ECO:0007669"/>
    <property type="project" value="TreeGrafter"/>
</dbReference>
<evidence type="ECO:0000313" key="2">
    <source>
        <dbReference type="Ensembl" id="ENSCPGP00000015957.1"/>
    </source>
</evidence>
<reference evidence="2" key="1">
    <citation type="submission" date="2025-08" db="UniProtKB">
        <authorList>
            <consortium name="Ensembl"/>
        </authorList>
    </citation>
    <scope>IDENTIFICATION</scope>
</reference>
<accession>A0A8C3K5P2</accession>